<feature type="non-terminal residue" evidence="6">
    <location>
        <position position="467"/>
    </location>
</feature>
<keyword evidence="1" id="KW-0479">Metal-binding</keyword>
<gene>
    <name evidence="6" type="ORF">RFI_21969</name>
</gene>
<evidence type="ECO:0000313" key="7">
    <source>
        <dbReference type="Proteomes" id="UP000023152"/>
    </source>
</evidence>
<dbReference type="Proteomes" id="UP000023152">
    <property type="component" value="Unassembled WGS sequence"/>
</dbReference>
<accession>X6MQQ5</accession>
<keyword evidence="3" id="KW-0862">Zinc</keyword>
<evidence type="ECO:0000256" key="4">
    <source>
        <dbReference type="PROSITE-ProRule" id="PRU00322"/>
    </source>
</evidence>
<feature type="domain" description="RanBP2-type" evidence="5">
    <location>
        <begin position="1"/>
        <end position="30"/>
    </location>
</feature>
<dbReference type="Gene3D" id="2.30.30.380">
    <property type="entry name" value="Zn-finger domain of Sec23/24"/>
    <property type="match status" value="1"/>
</dbReference>
<evidence type="ECO:0000259" key="5">
    <source>
        <dbReference type="PROSITE" id="PS50199"/>
    </source>
</evidence>
<dbReference type="PROSITE" id="PS50199">
    <property type="entry name" value="ZF_RANBP2_2"/>
    <property type="match status" value="1"/>
</dbReference>
<sequence>MNDTWSCSCCTLINPNTTKTCSVCGTISEQPAPLSGWIKKKVKGSKAVHSEETKENMKEVKKEKKKRGRIIYQTDKITDGQVAQMFEDYITNPSKYTIIVFGDNDVDALRPNDTEREYNGGLASVCGIFDRSVCYGIVTTYYTWAGTMKNENRGRRPRWNDFKARINQHFEELETKYINNGHDIIIPAPNHEDLCHPLWGPHYFDIDRLLGTKQQIIFHNLGTGIAQLPSQYLKYIQFKIDQLQAHALQGWESDAESACVNHGKNTDIAMDIDIDIDNHTLNSKSKLHYNDNNDNGDVEMKRMESINYWSQYEQSKEMESVAFEHYNSGEHVRVFDENAQQWFDGVIHGLERVDEDTKCQEPSYFVEVQKHSFVGESYSYFLQVTPKDLRKQRCEPSANDTDEWEQKNDFVFTEYIRSVLDTIDNPFQNVEGFIQQMEALGVETERSRSRAFRLLDDLKKERMSEDE</sequence>
<comment type="caution">
    <text evidence="6">The sequence shown here is derived from an EMBL/GenBank/DDBJ whole genome shotgun (WGS) entry which is preliminary data.</text>
</comment>
<protein>
    <recommendedName>
        <fullName evidence="5">RanBP2-type domain-containing protein</fullName>
    </recommendedName>
</protein>
<evidence type="ECO:0000256" key="3">
    <source>
        <dbReference type="ARBA" id="ARBA00022833"/>
    </source>
</evidence>
<dbReference type="EMBL" id="ASPP01019167">
    <property type="protein sequence ID" value="ETO15395.1"/>
    <property type="molecule type" value="Genomic_DNA"/>
</dbReference>
<reference evidence="6 7" key="1">
    <citation type="journal article" date="2013" name="Curr. Biol.">
        <title>The Genome of the Foraminiferan Reticulomyxa filosa.</title>
        <authorList>
            <person name="Glockner G."/>
            <person name="Hulsmann N."/>
            <person name="Schleicher M."/>
            <person name="Noegel A.A."/>
            <person name="Eichinger L."/>
            <person name="Gallinger C."/>
            <person name="Pawlowski J."/>
            <person name="Sierra R."/>
            <person name="Euteneuer U."/>
            <person name="Pillet L."/>
            <person name="Moustafa A."/>
            <person name="Platzer M."/>
            <person name="Groth M."/>
            <person name="Szafranski K."/>
            <person name="Schliwa M."/>
        </authorList>
    </citation>
    <scope>NUCLEOTIDE SEQUENCE [LARGE SCALE GENOMIC DNA]</scope>
</reference>
<evidence type="ECO:0000256" key="1">
    <source>
        <dbReference type="ARBA" id="ARBA00022723"/>
    </source>
</evidence>
<proteinExistence type="predicted"/>
<keyword evidence="2 4" id="KW-0863">Zinc-finger</keyword>
<dbReference type="AlphaFoldDB" id="X6MQQ5"/>
<dbReference type="GO" id="GO:0008270">
    <property type="term" value="F:zinc ion binding"/>
    <property type="evidence" value="ECO:0007669"/>
    <property type="project" value="UniProtKB-KW"/>
</dbReference>
<dbReference type="PROSITE" id="PS01358">
    <property type="entry name" value="ZF_RANBP2_1"/>
    <property type="match status" value="1"/>
</dbReference>
<organism evidence="6 7">
    <name type="scientific">Reticulomyxa filosa</name>
    <dbReference type="NCBI Taxonomy" id="46433"/>
    <lineage>
        <taxon>Eukaryota</taxon>
        <taxon>Sar</taxon>
        <taxon>Rhizaria</taxon>
        <taxon>Retaria</taxon>
        <taxon>Foraminifera</taxon>
        <taxon>Monothalamids</taxon>
        <taxon>Reticulomyxidae</taxon>
        <taxon>Reticulomyxa</taxon>
    </lineage>
</organism>
<evidence type="ECO:0000313" key="6">
    <source>
        <dbReference type="EMBL" id="ETO15395.1"/>
    </source>
</evidence>
<keyword evidence="7" id="KW-1185">Reference proteome</keyword>
<name>X6MQQ5_RETFI</name>
<dbReference type="InterPro" id="IPR001876">
    <property type="entry name" value="Znf_RanBP2"/>
</dbReference>
<evidence type="ECO:0000256" key="2">
    <source>
        <dbReference type="ARBA" id="ARBA00022771"/>
    </source>
</evidence>